<feature type="region of interest" description="Disordered" evidence="4">
    <location>
        <begin position="486"/>
        <end position="542"/>
    </location>
</feature>
<evidence type="ECO:0000313" key="5">
    <source>
        <dbReference type="EMBL" id="CAH1108620.1"/>
    </source>
</evidence>
<dbReference type="GO" id="GO:0005856">
    <property type="term" value="C:cytoskeleton"/>
    <property type="evidence" value="ECO:0007669"/>
    <property type="project" value="TreeGrafter"/>
</dbReference>
<keyword evidence="1" id="KW-0597">Phosphoprotein</keyword>
<dbReference type="GO" id="GO:0004674">
    <property type="term" value="F:protein serine/threonine kinase activity"/>
    <property type="evidence" value="ECO:0007669"/>
    <property type="project" value="UniProtKB-EC"/>
</dbReference>
<evidence type="ECO:0000256" key="3">
    <source>
        <dbReference type="ARBA" id="ARBA00048679"/>
    </source>
</evidence>
<dbReference type="GO" id="GO:0031032">
    <property type="term" value="P:actomyosin structure organization"/>
    <property type="evidence" value="ECO:0007669"/>
    <property type="project" value="TreeGrafter"/>
</dbReference>
<evidence type="ECO:0000256" key="2">
    <source>
        <dbReference type="ARBA" id="ARBA00047899"/>
    </source>
</evidence>
<feature type="compositionally biased region" description="Basic and acidic residues" evidence="4">
    <location>
        <begin position="773"/>
        <end position="788"/>
    </location>
</feature>
<dbReference type="OrthoDB" id="8194914at2759"/>
<evidence type="ECO:0000313" key="6">
    <source>
        <dbReference type="Proteomes" id="UP001153636"/>
    </source>
</evidence>
<dbReference type="AlphaFoldDB" id="A0A9P0GG61"/>
<sequence length="888" mass="104421">MVYESDFYTTRRPYSTRPTVSSYTMSGTPSRQVRVLPGLGKVHVTYSYDRLVPYVGHKRLTVVTSPPKVWSTRPSVLRREFDRIESKLRPWTGYSATNRYLNSDSAVRTYYVNYPITGSDYYDYYYNTLNLPSSTYLPKVYRWYYSWPRVYNTSYWPLARTYLSNYLRNYYQNTDWPSYYWSSHLPWLKNLDYDFKDLEFKIDNLRRTVYLDYPYTPTTLRALDYPLSTPIKALDYTYYPYSYRYYRPLSLYYNYYWPLSSLNRYSSYWPSTYYPYYRNLYYRYTLPSDRYYYLKDIFDDETRLIRAQTASLLKRIHDPVPRVQRYSWPLSVTTRHYDDGFPARWSNDNYIHRLLVTSPKSKTEYTTYYTEPVRKYIGSGHLACVSYAGDRGYSRRPHLYLYEDPMKNDIQLLSYYINKFKHEKAVTSGSETAKVPLNPARPTRKFAAQKIEDDEETAKEMQKLREARAARMAFINEEEKVVRSSVTVDDAVKAKKKQEEERLAEEKAVAEEQAREKAQAKKEEQAARKAELARQEELAAQAAAEKFAEIERQAELARQEELAAKAAAEKAAELERQAELARQEELAKQAELDKARKAEEERIRLEEQRRLEEDAKADEVRQQQERLEELAREAKEEEEADLARQAEELAELARQEAELAEQANKEAEVAELARQEEELAELDRQQAELEELERKERELAELAETARLEAEEAQLEAEEAAKREADEIARRELEAAAEEDAPTEEDLIQKASEEEASKAEEELARQQAELEELERQEAELAELERQQAELDALEAEAKALEAQNEPEPEQEAVPVEEEEEDEETRKQREMDELIQQKFEMAELEKQQAELDQLEAEARALEEDAPNGDDDEEEPAIAEDTPVQSDVEE</sequence>
<dbReference type="PANTHER" id="PTHR22988">
    <property type="entry name" value="MYOTONIC DYSTROPHY S/T KINASE-RELATED"/>
    <property type="match status" value="1"/>
</dbReference>
<feature type="compositionally biased region" description="Basic and acidic residues" evidence="4">
    <location>
        <begin position="839"/>
        <end position="848"/>
    </location>
</feature>
<proteinExistence type="predicted"/>
<feature type="compositionally biased region" description="Acidic residues" evidence="4">
    <location>
        <begin position="804"/>
        <end position="822"/>
    </location>
</feature>
<organism evidence="5 6">
    <name type="scientific">Psylliodes chrysocephalus</name>
    <dbReference type="NCBI Taxonomy" id="3402493"/>
    <lineage>
        <taxon>Eukaryota</taxon>
        <taxon>Metazoa</taxon>
        <taxon>Ecdysozoa</taxon>
        <taxon>Arthropoda</taxon>
        <taxon>Hexapoda</taxon>
        <taxon>Insecta</taxon>
        <taxon>Pterygota</taxon>
        <taxon>Neoptera</taxon>
        <taxon>Endopterygota</taxon>
        <taxon>Coleoptera</taxon>
        <taxon>Polyphaga</taxon>
        <taxon>Cucujiformia</taxon>
        <taxon>Chrysomeloidea</taxon>
        <taxon>Chrysomelidae</taxon>
        <taxon>Galerucinae</taxon>
        <taxon>Alticini</taxon>
        <taxon>Psylliodes</taxon>
    </lineage>
</organism>
<feature type="region of interest" description="Disordered" evidence="4">
    <location>
        <begin position="561"/>
        <end position="687"/>
    </location>
</feature>
<feature type="region of interest" description="Disordered" evidence="4">
    <location>
        <begin position="703"/>
        <end position="888"/>
    </location>
</feature>
<evidence type="ECO:0000256" key="1">
    <source>
        <dbReference type="ARBA" id="ARBA00022553"/>
    </source>
</evidence>
<name>A0A9P0GG61_9CUCU</name>
<dbReference type="Proteomes" id="UP001153636">
    <property type="component" value="Chromosome 3"/>
</dbReference>
<dbReference type="EMBL" id="OV651815">
    <property type="protein sequence ID" value="CAH1108620.1"/>
    <property type="molecule type" value="Genomic_DNA"/>
</dbReference>
<feature type="compositionally biased region" description="Acidic residues" evidence="4">
    <location>
        <begin position="862"/>
        <end position="876"/>
    </location>
</feature>
<evidence type="ECO:0000256" key="4">
    <source>
        <dbReference type="SAM" id="MobiDB-lite"/>
    </source>
</evidence>
<dbReference type="InterPro" id="IPR050839">
    <property type="entry name" value="Rho-assoc_Ser/Thr_Kinase"/>
</dbReference>
<feature type="compositionally biased region" description="Basic and acidic residues" evidence="4">
    <location>
        <begin position="747"/>
        <end position="764"/>
    </location>
</feature>
<accession>A0A9P0GG61</accession>
<comment type="catalytic activity">
    <reaction evidence="2">
        <text>L-threonyl-[protein] + ATP = O-phospho-L-threonyl-[protein] + ADP + H(+)</text>
        <dbReference type="Rhea" id="RHEA:46608"/>
        <dbReference type="Rhea" id="RHEA-COMP:11060"/>
        <dbReference type="Rhea" id="RHEA-COMP:11605"/>
        <dbReference type="ChEBI" id="CHEBI:15378"/>
        <dbReference type="ChEBI" id="CHEBI:30013"/>
        <dbReference type="ChEBI" id="CHEBI:30616"/>
        <dbReference type="ChEBI" id="CHEBI:61977"/>
        <dbReference type="ChEBI" id="CHEBI:456216"/>
        <dbReference type="EC" id="2.7.11.1"/>
    </reaction>
</comment>
<dbReference type="GO" id="GO:0005737">
    <property type="term" value="C:cytoplasm"/>
    <property type="evidence" value="ECO:0007669"/>
    <property type="project" value="TreeGrafter"/>
</dbReference>
<feature type="compositionally biased region" description="Basic and acidic residues" evidence="4">
    <location>
        <begin position="490"/>
        <end position="537"/>
    </location>
</feature>
<gene>
    <name evidence="5" type="ORF">PSYICH_LOCUS8518</name>
</gene>
<comment type="catalytic activity">
    <reaction evidence="3">
        <text>L-seryl-[protein] + ATP = O-phospho-L-seryl-[protein] + ADP + H(+)</text>
        <dbReference type="Rhea" id="RHEA:17989"/>
        <dbReference type="Rhea" id="RHEA-COMP:9863"/>
        <dbReference type="Rhea" id="RHEA-COMP:11604"/>
        <dbReference type="ChEBI" id="CHEBI:15378"/>
        <dbReference type="ChEBI" id="CHEBI:29999"/>
        <dbReference type="ChEBI" id="CHEBI:30616"/>
        <dbReference type="ChEBI" id="CHEBI:83421"/>
        <dbReference type="ChEBI" id="CHEBI:456216"/>
        <dbReference type="EC" id="2.7.11.1"/>
    </reaction>
</comment>
<dbReference type="PANTHER" id="PTHR22988:SF71">
    <property type="entry name" value="CITRON RHO-INTERACTING KINASE"/>
    <property type="match status" value="1"/>
</dbReference>
<reference evidence="5" key="1">
    <citation type="submission" date="2022-01" db="EMBL/GenBank/DDBJ databases">
        <authorList>
            <person name="King R."/>
        </authorList>
    </citation>
    <scope>NUCLEOTIDE SEQUENCE</scope>
</reference>
<feature type="compositionally biased region" description="Basic and acidic residues" evidence="4">
    <location>
        <begin position="719"/>
        <end position="734"/>
    </location>
</feature>
<feature type="compositionally biased region" description="Acidic residues" evidence="4">
    <location>
        <begin position="735"/>
        <end position="746"/>
    </location>
</feature>
<keyword evidence="6" id="KW-1185">Reference proteome</keyword>
<protein>
    <submittedName>
        <fullName evidence="5">Uncharacterized protein</fullName>
    </submittedName>
</protein>